<dbReference type="AlphaFoldDB" id="A0AAU9UYN6"/>
<organism evidence="1 2">
    <name type="scientific">Euphydryas editha</name>
    <name type="common">Edith's checkerspot</name>
    <dbReference type="NCBI Taxonomy" id="104508"/>
    <lineage>
        <taxon>Eukaryota</taxon>
        <taxon>Metazoa</taxon>
        <taxon>Ecdysozoa</taxon>
        <taxon>Arthropoda</taxon>
        <taxon>Hexapoda</taxon>
        <taxon>Insecta</taxon>
        <taxon>Pterygota</taxon>
        <taxon>Neoptera</taxon>
        <taxon>Endopterygota</taxon>
        <taxon>Lepidoptera</taxon>
        <taxon>Glossata</taxon>
        <taxon>Ditrysia</taxon>
        <taxon>Papilionoidea</taxon>
        <taxon>Nymphalidae</taxon>
        <taxon>Nymphalinae</taxon>
        <taxon>Euphydryas</taxon>
    </lineage>
</organism>
<dbReference type="Proteomes" id="UP001153954">
    <property type="component" value="Unassembled WGS sequence"/>
</dbReference>
<protein>
    <submittedName>
        <fullName evidence="1">Uncharacterized protein</fullName>
    </submittedName>
</protein>
<gene>
    <name evidence="1" type="ORF">EEDITHA_LOCUS17649</name>
</gene>
<evidence type="ECO:0000313" key="1">
    <source>
        <dbReference type="EMBL" id="CAH2103098.1"/>
    </source>
</evidence>
<sequence length="95" mass="11275">MKTMFNSNFEVKMTTKVKEAWISFKEVIAKFLGNMKDPNYELIVANMLTKFKNLGYLMSLKLLFLQSHLGFFPKYFKDVSEEQGEQTLKVMEKRY</sequence>
<comment type="caution">
    <text evidence="1">The sequence shown here is derived from an EMBL/GenBank/DDBJ whole genome shotgun (WGS) entry which is preliminary data.</text>
</comment>
<keyword evidence="2" id="KW-1185">Reference proteome</keyword>
<dbReference type="PANTHER" id="PTHR46114:SF1">
    <property type="entry name" value="ZAD DOMAIN-CONTAINING PROTEIN"/>
    <property type="match status" value="1"/>
</dbReference>
<name>A0AAU9UYN6_EUPED</name>
<dbReference type="PANTHER" id="PTHR46114">
    <property type="entry name" value="APPLE DOMAIN-CONTAINING PROTEIN"/>
    <property type="match status" value="1"/>
</dbReference>
<evidence type="ECO:0000313" key="2">
    <source>
        <dbReference type="Proteomes" id="UP001153954"/>
    </source>
</evidence>
<reference evidence="1" key="1">
    <citation type="submission" date="2022-03" db="EMBL/GenBank/DDBJ databases">
        <authorList>
            <person name="Tunstrom K."/>
        </authorList>
    </citation>
    <scope>NUCLEOTIDE SEQUENCE</scope>
</reference>
<accession>A0AAU9UYN6</accession>
<dbReference type="EMBL" id="CAKOGL010000026">
    <property type="protein sequence ID" value="CAH2103098.1"/>
    <property type="molecule type" value="Genomic_DNA"/>
</dbReference>
<proteinExistence type="predicted"/>